<dbReference type="AlphaFoldDB" id="A0A2I1GP17"/>
<comment type="caution">
    <text evidence="2">The sequence shown here is derived from an EMBL/GenBank/DDBJ whole genome shotgun (WGS) entry which is preliminary data.</text>
</comment>
<name>A0A2I1GP17_9GLOM</name>
<keyword evidence="3" id="KW-1185">Reference proteome</keyword>
<dbReference type="EMBL" id="LLXI01000636">
    <property type="protein sequence ID" value="PKY48383.1"/>
    <property type="molecule type" value="Genomic_DNA"/>
</dbReference>
<dbReference type="Proteomes" id="UP000234323">
    <property type="component" value="Unassembled WGS sequence"/>
</dbReference>
<protein>
    <submittedName>
        <fullName evidence="2">Uncharacterized protein</fullName>
    </submittedName>
</protein>
<reference evidence="2 3" key="1">
    <citation type="submission" date="2015-10" db="EMBL/GenBank/DDBJ databases">
        <title>Genome analyses suggest a sexual origin of heterokaryosis in a supposedly ancient asexual fungus.</title>
        <authorList>
            <person name="Ropars J."/>
            <person name="Sedzielewska K."/>
            <person name="Noel J."/>
            <person name="Charron P."/>
            <person name="Farinelli L."/>
            <person name="Marton T."/>
            <person name="Kruger M."/>
            <person name="Pelin A."/>
            <person name="Brachmann A."/>
            <person name="Corradi N."/>
        </authorList>
    </citation>
    <scope>NUCLEOTIDE SEQUENCE [LARGE SCALE GENOMIC DNA]</scope>
    <source>
        <strain evidence="2 3">A4</strain>
    </source>
</reference>
<sequence length="83" mass="9557">MSASDPANNNDNKHDSETKPIYNRQRRRKRNSYSKVFLQIPKKPPKNLSRSNQSCGSNRPNEIETYPHCSNLYNTQMSGIQCA</sequence>
<accession>A0A2I1GP17</accession>
<evidence type="ECO:0000256" key="1">
    <source>
        <dbReference type="SAM" id="MobiDB-lite"/>
    </source>
</evidence>
<organism evidence="2 3">
    <name type="scientific">Rhizophagus irregularis</name>
    <dbReference type="NCBI Taxonomy" id="588596"/>
    <lineage>
        <taxon>Eukaryota</taxon>
        <taxon>Fungi</taxon>
        <taxon>Fungi incertae sedis</taxon>
        <taxon>Mucoromycota</taxon>
        <taxon>Glomeromycotina</taxon>
        <taxon>Glomeromycetes</taxon>
        <taxon>Glomerales</taxon>
        <taxon>Glomeraceae</taxon>
        <taxon>Rhizophagus</taxon>
    </lineage>
</organism>
<dbReference type="OrthoDB" id="2419924at2759"/>
<gene>
    <name evidence="2" type="ORF">RhiirA4_463967</name>
</gene>
<feature type="compositionally biased region" description="Polar residues" evidence="1">
    <location>
        <begin position="1"/>
        <end position="10"/>
    </location>
</feature>
<proteinExistence type="predicted"/>
<feature type="region of interest" description="Disordered" evidence="1">
    <location>
        <begin position="1"/>
        <end position="33"/>
    </location>
</feature>
<evidence type="ECO:0000313" key="2">
    <source>
        <dbReference type="EMBL" id="PKY48383.1"/>
    </source>
</evidence>
<evidence type="ECO:0000313" key="3">
    <source>
        <dbReference type="Proteomes" id="UP000234323"/>
    </source>
</evidence>